<protein>
    <submittedName>
        <fullName evidence="1">Uncharacterized protein</fullName>
    </submittedName>
</protein>
<dbReference type="AlphaFoldDB" id="A0A8K0DK47"/>
<name>A0A8K0DK47_9ROSA</name>
<dbReference type="Proteomes" id="UP000796880">
    <property type="component" value="Unassembled WGS sequence"/>
</dbReference>
<dbReference type="EMBL" id="VOIH02000012">
    <property type="protein sequence ID" value="KAF3432572.1"/>
    <property type="molecule type" value="Genomic_DNA"/>
</dbReference>
<evidence type="ECO:0000313" key="1">
    <source>
        <dbReference type="EMBL" id="KAF3432572.1"/>
    </source>
</evidence>
<comment type="caution">
    <text evidence="1">The sequence shown here is derived from an EMBL/GenBank/DDBJ whole genome shotgun (WGS) entry which is preliminary data.</text>
</comment>
<reference evidence="1" key="1">
    <citation type="submission" date="2020-03" db="EMBL/GenBank/DDBJ databases">
        <title>A high-quality chromosome-level genome assembly of a woody plant with both climbing and erect habits, Rhamnella rubrinervis.</title>
        <authorList>
            <person name="Lu Z."/>
            <person name="Yang Y."/>
            <person name="Zhu X."/>
            <person name="Sun Y."/>
        </authorList>
    </citation>
    <scope>NUCLEOTIDE SEQUENCE</scope>
    <source>
        <strain evidence="1">BYM</strain>
        <tissue evidence="1">Leaf</tissue>
    </source>
</reference>
<sequence>MEDTFMSRHRVWSNLRVTIIMRSVVSPEEDENHEEDLEKDLEEFEDFLVFEDSPEPVDLEDEDPCDFPDSD</sequence>
<gene>
    <name evidence="1" type="ORF">FNV43_RR27312</name>
</gene>
<keyword evidence="2" id="KW-1185">Reference proteome</keyword>
<evidence type="ECO:0000313" key="2">
    <source>
        <dbReference type="Proteomes" id="UP000796880"/>
    </source>
</evidence>
<organism evidence="1 2">
    <name type="scientific">Rhamnella rubrinervis</name>
    <dbReference type="NCBI Taxonomy" id="2594499"/>
    <lineage>
        <taxon>Eukaryota</taxon>
        <taxon>Viridiplantae</taxon>
        <taxon>Streptophyta</taxon>
        <taxon>Embryophyta</taxon>
        <taxon>Tracheophyta</taxon>
        <taxon>Spermatophyta</taxon>
        <taxon>Magnoliopsida</taxon>
        <taxon>eudicotyledons</taxon>
        <taxon>Gunneridae</taxon>
        <taxon>Pentapetalae</taxon>
        <taxon>rosids</taxon>
        <taxon>fabids</taxon>
        <taxon>Rosales</taxon>
        <taxon>Rhamnaceae</taxon>
        <taxon>rhamnoid group</taxon>
        <taxon>Rhamneae</taxon>
        <taxon>Rhamnella</taxon>
    </lineage>
</organism>
<proteinExistence type="predicted"/>
<accession>A0A8K0DK47</accession>